<accession>A0A916TI30</accession>
<evidence type="ECO:0000256" key="1">
    <source>
        <dbReference type="SAM" id="MobiDB-lite"/>
    </source>
</evidence>
<feature type="compositionally biased region" description="Basic and acidic residues" evidence="1">
    <location>
        <begin position="49"/>
        <end position="63"/>
    </location>
</feature>
<protein>
    <submittedName>
        <fullName evidence="2">Uncharacterized protein</fullName>
    </submittedName>
</protein>
<dbReference type="Proteomes" id="UP000636793">
    <property type="component" value="Unassembled WGS sequence"/>
</dbReference>
<evidence type="ECO:0000313" key="2">
    <source>
        <dbReference type="EMBL" id="GGB46053.1"/>
    </source>
</evidence>
<name>A0A916TI30_9MICO</name>
<dbReference type="EMBL" id="BMHI01000007">
    <property type="protein sequence ID" value="GGB46053.1"/>
    <property type="molecule type" value="Genomic_DNA"/>
</dbReference>
<reference evidence="2" key="1">
    <citation type="journal article" date="2014" name="Int. J. Syst. Evol. Microbiol.">
        <title>Complete genome sequence of Corynebacterium casei LMG S-19264T (=DSM 44701T), isolated from a smear-ripened cheese.</title>
        <authorList>
            <consortium name="US DOE Joint Genome Institute (JGI-PGF)"/>
            <person name="Walter F."/>
            <person name="Albersmeier A."/>
            <person name="Kalinowski J."/>
            <person name="Ruckert C."/>
        </authorList>
    </citation>
    <scope>NUCLEOTIDE SEQUENCE</scope>
    <source>
        <strain evidence="2">CGMCC 1.15085</strain>
    </source>
</reference>
<proteinExistence type="predicted"/>
<organism evidence="2 3">
    <name type="scientific">Flexivirga endophytica</name>
    <dbReference type="NCBI Taxonomy" id="1849103"/>
    <lineage>
        <taxon>Bacteria</taxon>
        <taxon>Bacillati</taxon>
        <taxon>Actinomycetota</taxon>
        <taxon>Actinomycetes</taxon>
        <taxon>Micrococcales</taxon>
        <taxon>Dermacoccaceae</taxon>
        <taxon>Flexivirga</taxon>
    </lineage>
</organism>
<feature type="region of interest" description="Disordered" evidence="1">
    <location>
        <begin position="49"/>
        <end position="87"/>
    </location>
</feature>
<feature type="compositionally biased region" description="Polar residues" evidence="1">
    <location>
        <begin position="64"/>
        <end position="73"/>
    </location>
</feature>
<evidence type="ECO:0000313" key="3">
    <source>
        <dbReference type="Proteomes" id="UP000636793"/>
    </source>
</evidence>
<keyword evidence="3" id="KW-1185">Reference proteome</keyword>
<reference evidence="2" key="2">
    <citation type="submission" date="2020-09" db="EMBL/GenBank/DDBJ databases">
        <authorList>
            <person name="Sun Q."/>
            <person name="Zhou Y."/>
        </authorList>
    </citation>
    <scope>NUCLEOTIDE SEQUENCE</scope>
    <source>
        <strain evidence="2">CGMCC 1.15085</strain>
    </source>
</reference>
<comment type="caution">
    <text evidence="2">The sequence shown here is derived from an EMBL/GenBank/DDBJ whole genome shotgun (WGS) entry which is preliminary data.</text>
</comment>
<dbReference type="AlphaFoldDB" id="A0A916TI30"/>
<sequence length="87" mass="9828">MWKLIWDGPNRACDKVSKYLVLGLITTHPAEVPDVDAAAANELHKVIERDRNEASTYSEREQPTESVGTSPSESEMIRWWPSSELNS</sequence>
<gene>
    <name evidence="2" type="ORF">GCM10011492_41550</name>
</gene>